<organism evidence="3 4">
    <name type="scientific">Blautia segnis</name>
    <dbReference type="NCBI Taxonomy" id="2763030"/>
    <lineage>
        <taxon>Bacteria</taxon>
        <taxon>Bacillati</taxon>
        <taxon>Bacillota</taxon>
        <taxon>Clostridia</taxon>
        <taxon>Lachnospirales</taxon>
        <taxon>Lachnospiraceae</taxon>
        <taxon>Blautia</taxon>
    </lineage>
</organism>
<keyword evidence="2" id="KW-1133">Transmembrane helix</keyword>
<comment type="caution">
    <text evidence="3">The sequence shown here is derived from an EMBL/GenBank/DDBJ whole genome shotgun (WGS) entry which is preliminary data.</text>
</comment>
<dbReference type="RefSeq" id="WP_186901860.1">
    <property type="nucleotide sequence ID" value="NZ_JACOOT010000039.1"/>
</dbReference>
<feature type="transmembrane region" description="Helical" evidence="2">
    <location>
        <begin position="84"/>
        <end position="102"/>
    </location>
</feature>
<keyword evidence="2" id="KW-0472">Membrane</keyword>
<accession>A0A8I0AHG3</accession>
<keyword evidence="4" id="KW-1185">Reference proteome</keyword>
<name>A0A8I0AHG3_9FIRM</name>
<dbReference type="EMBL" id="JACOOT010000039">
    <property type="protein sequence ID" value="MBC5652662.1"/>
    <property type="molecule type" value="Genomic_DNA"/>
</dbReference>
<evidence type="ECO:0000313" key="4">
    <source>
        <dbReference type="Proteomes" id="UP000652847"/>
    </source>
</evidence>
<reference evidence="3 4" key="1">
    <citation type="submission" date="2020-08" db="EMBL/GenBank/DDBJ databases">
        <title>Genome public.</title>
        <authorList>
            <person name="Liu C."/>
            <person name="Sun Q."/>
        </authorList>
    </citation>
    <scope>NUCLEOTIDE SEQUENCE [LARGE SCALE GENOMIC DNA]</scope>
    <source>
        <strain evidence="3 4">BX17</strain>
    </source>
</reference>
<evidence type="ECO:0000256" key="2">
    <source>
        <dbReference type="SAM" id="Phobius"/>
    </source>
</evidence>
<gene>
    <name evidence="3" type="ORF">H8S54_16520</name>
</gene>
<dbReference type="Proteomes" id="UP000652847">
    <property type="component" value="Unassembled WGS sequence"/>
</dbReference>
<evidence type="ECO:0000256" key="1">
    <source>
        <dbReference type="SAM" id="MobiDB-lite"/>
    </source>
</evidence>
<feature type="region of interest" description="Disordered" evidence="1">
    <location>
        <begin position="1"/>
        <end position="33"/>
    </location>
</feature>
<keyword evidence="2" id="KW-0812">Transmembrane</keyword>
<evidence type="ECO:0000313" key="3">
    <source>
        <dbReference type="EMBL" id="MBC5652662.1"/>
    </source>
</evidence>
<sequence length="337" mass="38265">MKRRKNRQEEIPADISENQEEKKPRKRFGRKRKTDQIIRIEELEELMSKYGEGADPEDVVSMYIPHRKRRKIGAALLQLDRMQLLLMGLLLLVAILFITAFMQEKMGNFTINLNRLELYRKGISISETGDFKDATARLTASAVQDATNISIEDLPDNLDEEEGDHNGKNYMAYTYYVRNAGKEDLGYKARITLDSCAKGAEDAVRVAVWRNGTRVVYAEPGADGGDESGCTSFESEDLVCTYEEPDFLVGNVDRYTIAIWMEGDDPECVDSIIGGSVQFSMHIDADYDDETSLVWKFITDIKDTLTGDKPINASGNEAPNDSYYSDREITWDTRRNK</sequence>
<dbReference type="AlphaFoldDB" id="A0A8I0AHG3"/>
<proteinExistence type="predicted"/>
<feature type="compositionally biased region" description="Basic residues" evidence="1">
    <location>
        <begin position="24"/>
        <end position="33"/>
    </location>
</feature>
<protein>
    <submittedName>
        <fullName evidence="3">Uncharacterized protein</fullName>
    </submittedName>
</protein>